<dbReference type="EMBL" id="BFXY01000047">
    <property type="protein sequence ID" value="GDH35070.1"/>
    <property type="molecule type" value="Genomic_DNA"/>
</dbReference>
<evidence type="ECO:0000313" key="2">
    <source>
        <dbReference type="Proteomes" id="UP000303027"/>
    </source>
</evidence>
<proteinExistence type="predicted"/>
<protein>
    <submittedName>
        <fullName evidence="1">Uncharacterized protein</fullName>
    </submittedName>
</protein>
<accession>A0A4T9DSI1</accession>
<organism evidence="1 2">
    <name type="scientific">Escherichia coli</name>
    <dbReference type="NCBI Taxonomy" id="562"/>
    <lineage>
        <taxon>Bacteria</taxon>
        <taxon>Pseudomonadati</taxon>
        <taxon>Pseudomonadota</taxon>
        <taxon>Gammaproteobacteria</taxon>
        <taxon>Enterobacterales</taxon>
        <taxon>Enterobacteriaceae</taxon>
        <taxon>Escherichia</taxon>
    </lineage>
</organism>
<reference evidence="1 2" key="1">
    <citation type="submission" date="2018-04" db="EMBL/GenBank/DDBJ databases">
        <title>Large scale genomics of bovine and human commensal E. coli to reveal the emerging process of EHEC.</title>
        <authorList>
            <person name="Arimizu Y."/>
            <person name="Ogura Y."/>
        </authorList>
    </citation>
    <scope>NUCLEOTIDE SEQUENCE [LARGE SCALE GENOMIC DNA]</scope>
    <source>
        <strain evidence="1 2">KK-P061</strain>
    </source>
</reference>
<sequence length="345" mass="37598">MRYYRLEIINPKTGKPPVDSNGNPIGPFDTSETPGCGLHVEFDFEVTGLDVVGSGTMLTIYGLPIEMLQQSVNLNGCIVSLTAGFASGLPLANPDQQGEIIYGEVYMAYANWIGTNQTLNLVVNPVYRKKEDGSPVRFSGTGFQGEKLGDVLSRVLKQAYPDKIIESSVSDNLVLPEDIPLVYLDIGSLAMAVRSLSKAIIRQKGYSGVGIIMLPDRIRLYDNSSLELGKIRKIEPYELIGQPTWIKPFTVSFKCPLRGDIRCSDVIELPQGMFSGASSILMTNTTAPSVISKNSTTFTGKFLVKSVRHIGAYLTADGDAWVTVFEAYAENKLKSQGQTAHNVIS</sequence>
<dbReference type="AlphaFoldDB" id="A0A4T9DSI1"/>
<name>A0A4T9DSI1_ECOLX</name>
<gene>
    <name evidence="1" type="ORF">BvCmsKKP061_01339</name>
</gene>
<dbReference type="Proteomes" id="UP000303027">
    <property type="component" value="Unassembled WGS sequence"/>
</dbReference>
<dbReference type="RefSeq" id="WP_096987926.1">
    <property type="nucleotide sequence ID" value="NZ_BFXY01000047.1"/>
</dbReference>
<evidence type="ECO:0000313" key="1">
    <source>
        <dbReference type="EMBL" id="GDH35070.1"/>
    </source>
</evidence>
<comment type="caution">
    <text evidence="1">The sequence shown here is derived from an EMBL/GenBank/DDBJ whole genome shotgun (WGS) entry which is preliminary data.</text>
</comment>